<evidence type="ECO:0000256" key="6">
    <source>
        <dbReference type="ARBA" id="ARBA00023002"/>
    </source>
</evidence>
<keyword evidence="11" id="KW-1185">Reference proteome</keyword>
<dbReference type="PANTHER" id="PTHR24305:SF166">
    <property type="entry name" value="CYTOCHROME P450 12A4, MITOCHONDRIAL-RELATED"/>
    <property type="match status" value="1"/>
</dbReference>
<evidence type="ECO:0000256" key="1">
    <source>
        <dbReference type="ARBA" id="ARBA00001971"/>
    </source>
</evidence>
<dbReference type="GO" id="GO:0005506">
    <property type="term" value="F:iron ion binding"/>
    <property type="evidence" value="ECO:0007669"/>
    <property type="project" value="InterPro"/>
</dbReference>
<keyword evidence="8" id="KW-0503">Monooxygenase</keyword>
<dbReference type="PRINTS" id="PR00465">
    <property type="entry name" value="EP450IV"/>
</dbReference>
<dbReference type="AlphaFoldDB" id="A0A165KNT4"/>
<dbReference type="GO" id="GO:0004497">
    <property type="term" value="F:monooxygenase activity"/>
    <property type="evidence" value="ECO:0007669"/>
    <property type="project" value="UniProtKB-KW"/>
</dbReference>
<gene>
    <name evidence="10" type="ORF">EXIGLDRAFT_833472</name>
</gene>
<feature type="binding site" description="axial binding residue" evidence="9">
    <location>
        <position position="473"/>
    </location>
    <ligand>
        <name>heme</name>
        <dbReference type="ChEBI" id="CHEBI:30413"/>
    </ligand>
    <ligandPart>
        <name>Fe</name>
        <dbReference type="ChEBI" id="CHEBI:18248"/>
    </ligandPart>
</feature>
<dbReference type="InParanoid" id="A0A165KNT4"/>
<dbReference type="Gene3D" id="1.10.630.10">
    <property type="entry name" value="Cytochrome P450"/>
    <property type="match status" value="1"/>
</dbReference>
<keyword evidence="7 9" id="KW-0408">Iron</keyword>
<keyword evidence="5 9" id="KW-0479">Metal-binding</keyword>
<organism evidence="10 11">
    <name type="scientific">Exidia glandulosa HHB12029</name>
    <dbReference type="NCBI Taxonomy" id="1314781"/>
    <lineage>
        <taxon>Eukaryota</taxon>
        <taxon>Fungi</taxon>
        <taxon>Dikarya</taxon>
        <taxon>Basidiomycota</taxon>
        <taxon>Agaricomycotina</taxon>
        <taxon>Agaricomycetes</taxon>
        <taxon>Auriculariales</taxon>
        <taxon>Exidiaceae</taxon>
        <taxon>Exidia</taxon>
    </lineage>
</organism>
<dbReference type="PANTHER" id="PTHR24305">
    <property type="entry name" value="CYTOCHROME P450"/>
    <property type="match status" value="1"/>
</dbReference>
<dbReference type="CDD" id="cd11069">
    <property type="entry name" value="CYP_FUM15-like"/>
    <property type="match status" value="1"/>
</dbReference>
<dbReference type="EMBL" id="KV425940">
    <property type="protein sequence ID" value="KZV96628.1"/>
    <property type="molecule type" value="Genomic_DNA"/>
</dbReference>
<reference evidence="10 11" key="1">
    <citation type="journal article" date="2016" name="Mol. Biol. Evol.">
        <title>Comparative Genomics of Early-Diverging Mushroom-Forming Fungi Provides Insights into the Origins of Lignocellulose Decay Capabilities.</title>
        <authorList>
            <person name="Nagy L.G."/>
            <person name="Riley R."/>
            <person name="Tritt A."/>
            <person name="Adam C."/>
            <person name="Daum C."/>
            <person name="Floudas D."/>
            <person name="Sun H."/>
            <person name="Yadav J.S."/>
            <person name="Pangilinan J."/>
            <person name="Larsson K.H."/>
            <person name="Matsuura K."/>
            <person name="Barry K."/>
            <person name="Labutti K."/>
            <person name="Kuo R."/>
            <person name="Ohm R.A."/>
            <person name="Bhattacharya S.S."/>
            <person name="Shirouzu T."/>
            <person name="Yoshinaga Y."/>
            <person name="Martin F.M."/>
            <person name="Grigoriev I.V."/>
            <person name="Hibbett D.S."/>
        </authorList>
    </citation>
    <scope>NUCLEOTIDE SEQUENCE [LARGE SCALE GENOMIC DNA]</scope>
    <source>
        <strain evidence="10 11">HHB12029</strain>
    </source>
</reference>
<evidence type="ECO:0000313" key="10">
    <source>
        <dbReference type="EMBL" id="KZV96628.1"/>
    </source>
</evidence>
<dbReference type="GO" id="GO:0016705">
    <property type="term" value="F:oxidoreductase activity, acting on paired donors, with incorporation or reduction of molecular oxygen"/>
    <property type="evidence" value="ECO:0007669"/>
    <property type="project" value="InterPro"/>
</dbReference>
<name>A0A165KNT4_EXIGL</name>
<dbReference type="InterPro" id="IPR036396">
    <property type="entry name" value="Cyt_P450_sf"/>
</dbReference>
<accession>A0A165KNT4</accession>
<dbReference type="InterPro" id="IPR002403">
    <property type="entry name" value="Cyt_P450_E_grp-IV"/>
</dbReference>
<evidence type="ECO:0000256" key="8">
    <source>
        <dbReference type="ARBA" id="ARBA00023033"/>
    </source>
</evidence>
<evidence type="ECO:0000313" key="11">
    <source>
        <dbReference type="Proteomes" id="UP000077266"/>
    </source>
</evidence>
<evidence type="ECO:0000256" key="5">
    <source>
        <dbReference type="ARBA" id="ARBA00022723"/>
    </source>
</evidence>
<keyword evidence="6" id="KW-0560">Oxidoreductase</keyword>
<dbReference type="Pfam" id="PF00067">
    <property type="entry name" value="p450"/>
    <property type="match status" value="1"/>
</dbReference>
<dbReference type="STRING" id="1314781.A0A165KNT4"/>
<keyword evidence="4 9" id="KW-0349">Heme</keyword>
<comment type="cofactor">
    <cofactor evidence="1 9">
        <name>heme</name>
        <dbReference type="ChEBI" id="CHEBI:30413"/>
    </cofactor>
</comment>
<evidence type="ECO:0000256" key="2">
    <source>
        <dbReference type="ARBA" id="ARBA00005179"/>
    </source>
</evidence>
<evidence type="ECO:0000256" key="4">
    <source>
        <dbReference type="ARBA" id="ARBA00022617"/>
    </source>
</evidence>
<dbReference type="InterPro" id="IPR001128">
    <property type="entry name" value="Cyt_P450"/>
</dbReference>
<dbReference type="InterPro" id="IPR050121">
    <property type="entry name" value="Cytochrome_P450_monoxygenase"/>
</dbReference>
<sequence length="560" mass="62675">MLSAIAGVLAIISFSYILPLMRATRSPLRLLRTPKERSHWLYGHLVAMLSGANNEVQKRWAEECGGTFAMRGFLGSWTLITTDLRATEHVLKHVDIYQKPDDARRMLRTILGEGLFYAEGDQHRIQRRIINPAFGYAQNQKLTPTFLDVGAQMCKVWDQQCRAAGGPVVVNALDWTSRATLDIIGKAGFGYEFDALAEGREKSPLAEAFDKLFRKDNSHQLLLMLETRFPVLRYILPSSRTRTKNEGMKMVDTIGIRIVEAKKQEVLEETSGADVTKSDVTSKDVLSVLIRANLATDLEEHQHMTDREVLSQIPTFLVAGHETTSTTVSWALYALSTNSAAQTALRLEIQSVRTGTPSLEDLNALPYMDHVVRETLRLWPVVAFSVRAATRDDVIPLASAVDDGKGQTKSSINIQKGDTLYTPIWLINRDKKIWGDDADSFRPERWEALAEPAKGIPGIQFGLLSFLYGPRACVGHRTWTTLGLIQAVTIRVVFLGFAMAEIKALLFQIVRDFEFQLAVKPEEIWSRTGALMRPQLRGDNSVQLPLEIRPATGNKERAMA</sequence>
<dbReference type="GO" id="GO:0020037">
    <property type="term" value="F:heme binding"/>
    <property type="evidence" value="ECO:0007669"/>
    <property type="project" value="InterPro"/>
</dbReference>
<dbReference type="OrthoDB" id="1470350at2759"/>
<dbReference type="Proteomes" id="UP000077266">
    <property type="component" value="Unassembled WGS sequence"/>
</dbReference>
<evidence type="ECO:0000256" key="3">
    <source>
        <dbReference type="ARBA" id="ARBA00010617"/>
    </source>
</evidence>
<dbReference type="PRINTS" id="PR00385">
    <property type="entry name" value="P450"/>
</dbReference>
<dbReference type="SUPFAM" id="SSF48264">
    <property type="entry name" value="Cytochrome P450"/>
    <property type="match status" value="1"/>
</dbReference>
<evidence type="ECO:0000256" key="7">
    <source>
        <dbReference type="ARBA" id="ARBA00023004"/>
    </source>
</evidence>
<comment type="pathway">
    <text evidence="2">Secondary metabolite biosynthesis.</text>
</comment>
<comment type="similarity">
    <text evidence="3">Belongs to the cytochrome P450 family.</text>
</comment>
<protein>
    <submittedName>
        <fullName evidence="10">Cytochrome P450</fullName>
    </submittedName>
</protein>
<proteinExistence type="inferred from homology"/>
<evidence type="ECO:0000256" key="9">
    <source>
        <dbReference type="PIRSR" id="PIRSR602403-1"/>
    </source>
</evidence>